<protein>
    <submittedName>
        <fullName evidence="6">Zinc finger MYND domain-containing protein</fullName>
    </submittedName>
</protein>
<organism evidence="6 7">
    <name type="scientific">Phanerochaete sordida</name>
    <dbReference type="NCBI Taxonomy" id="48140"/>
    <lineage>
        <taxon>Eukaryota</taxon>
        <taxon>Fungi</taxon>
        <taxon>Dikarya</taxon>
        <taxon>Basidiomycota</taxon>
        <taxon>Agaricomycotina</taxon>
        <taxon>Agaricomycetes</taxon>
        <taxon>Polyporales</taxon>
        <taxon>Phanerochaetaceae</taxon>
        <taxon>Phanerochaete</taxon>
    </lineage>
</organism>
<dbReference type="Gene3D" id="6.10.140.2220">
    <property type="match status" value="1"/>
</dbReference>
<gene>
    <name evidence="6" type="ORF">PsYK624_058400</name>
</gene>
<dbReference type="SUPFAM" id="SSF144232">
    <property type="entry name" value="HIT/MYND zinc finger-like"/>
    <property type="match status" value="1"/>
</dbReference>
<evidence type="ECO:0000313" key="7">
    <source>
        <dbReference type="Proteomes" id="UP000703269"/>
    </source>
</evidence>
<evidence type="ECO:0000256" key="3">
    <source>
        <dbReference type="ARBA" id="ARBA00022833"/>
    </source>
</evidence>
<evidence type="ECO:0000256" key="1">
    <source>
        <dbReference type="ARBA" id="ARBA00022723"/>
    </source>
</evidence>
<evidence type="ECO:0000313" key="6">
    <source>
        <dbReference type="EMBL" id="GJE89734.1"/>
    </source>
</evidence>
<proteinExistence type="predicted"/>
<accession>A0A9P3G995</accession>
<keyword evidence="2 4" id="KW-0863">Zinc-finger</keyword>
<dbReference type="Proteomes" id="UP000703269">
    <property type="component" value="Unassembled WGS sequence"/>
</dbReference>
<evidence type="ECO:0000256" key="2">
    <source>
        <dbReference type="ARBA" id="ARBA00022771"/>
    </source>
</evidence>
<dbReference type="AlphaFoldDB" id="A0A9P3G995"/>
<dbReference type="OrthoDB" id="2798687at2759"/>
<evidence type="ECO:0000256" key="4">
    <source>
        <dbReference type="PROSITE-ProRule" id="PRU00134"/>
    </source>
</evidence>
<dbReference type="InterPro" id="IPR002893">
    <property type="entry name" value="Znf_MYND"/>
</dbReference>
<keyword evidence="1" id="KW-0479">Metal-binding</keyword>
<evidence type="ECO:0000259" key="5">
    <source>
        <dbReference type="PROSITE" id="PS50865"/>
    </source>
</evidence>
<comment type="caution">
    <text evidence="6">The sequence shown here is derived from an EMBL/GenBank/DDBJ whole genome shotgun (WGS) entry which is preliminary data.</text>
</comment>
<dbReference type="GO" id="GO:0008270">
    <property type="term" value="F:zinc ion binding"/>
    <property type="evidence" value="ECO:0007669"/>
    <property type="project" value="UniProtKB-KW"/>
</dbReference>
<reference evidence="6 7" key="1">
    <citation type="submission" date="2021-08" db="EMBL/GenBank/DDBJ databases">
        <title>Draft Genome Sequence of Phanerochaete sordida strain YK-624.</title>
        <authorList>
            <person name="Mori T."/>
            <person name="Dohra H."/>
            <person name="Suzuki T."/>
            <person name="Kawagishi H."/>
            <person name="Hirai H."/>
        </authorList>
    </citation>
    <scope>NUCLEOTIDE SEQUENCE [LARGE SCALE GENOMIC DNA]</scope>
    <source>
        <strain evidence="6 7">YK-624</strain>
    </source>
</reference>
<sequence length="428" mass="48443">MLRLHHPEFFDTCAKFITVPRTHEEHSSLLDEMAVCKCDMADGRIQALHDNDPSGPKPSYIATGWRFAHIIDSALRPVREDASLHKVEKNQRRAARRGTSVPWPRSPLDILPYGIDQSIAALAEWVEIFADSLYLSLFGTIMTLLKKAVVPPILASATLLGRFVEIAEDSLFALSGRDLDAMGGFSHALIRTWQTSQLFKILPHIFDEEETRELLKRSTEQVEDDHESRGLMSICVFAVTVLPDLMAAASDEETRGRLNDCLLSFHVAGILWIHRLELPHDAEKYTSRLVEAARKQQEAERDPVWAAYMQMLNFDHERCWAPGCRETFAGAQRVFAACSGCGKVTYCSKECLAKAWRHADVPHRAVCKKIKYILGETTAEEQLGSNAFVSFRIMCAVRQVERAVLQDFCDHMAKLKKYMSLVPIKREE</sequence>
<keyword evidence="3" id="KW-0862">Zinc</keyword>
<feature type="domain" description="MYND-type" evidence="5">
    <location>
        <begin position="319"/>
        <end position="367"/>
    </location>
</feature>
<dbReference type="PROSITE" id="PS50865">
    <property type="entry name" value="ZF_MYND_2"/>
    <property type="match status" value="1"/>
</dbReference>
<dbReference type="Pfam" id="PF01753">
    <property type="entry name" value="zf-MYND"/>
    <property type="match status" value="1"/>
</dbReference>
<keyword evidence="7" id="KW-1185">Reference proteome</keyword>
<name>A0A9P3G995_9APHY</name>
<dbReference type="EMBL" id="BPQB01000014">
    <property type="protein sequence ID" value="GJE89734.1"/>
    <property type="molecule type" value="Genomic_DNA"/>
</dbReference>